<dbReference type="NCBIfam" id="TIGR03954">
    <property type="entry name" value="integ_memb_HG"/>
    <property type="match status" value="1"/>
</dbReference>
<dbReference type="OrthoDB" id="9342687at2"/>
<dbReference type="Pfam" id="PF12823">
    <property type="entry name" value="DUF3817"/>
    <property type="match status" value="1"/>
</dbReference>
<reference evidence="8 9" key="1">
    <citation type="submission" date="2017-10" db="EMBL/GenBank/DDBJ databases">
        <title>Genome of an Actinobacterium that displays light-enhanced growth.</title>
        <authorList>
            <person name="Maresca J.A."/>
            <person name="Hempel P."/>
            <person name="Shevchenko O."/>
            <person name="Miller K.J."/>
            <person name="Hahn M.W."/>
        </authorList>
    </citation>
    <scope>NUCLEOTIDE SEQUENCE [LARGE SCALE GENOMIC DNA]</scope>
    <source>
        <strain evidence="8 9">MWH-Mo1</strain>
    </source>
</reference>
<organism evidence="8 9">
    <name type="scientific">Aurantimicrobium photophilum</name>
    <dbReference type="NCBI Taxonomy" id="1987356"/>
    <lineage>
        <taxon>Bacteria</taxon>
        <taxon>Bacillati</taxon>
        <taxon>Actinomycetota</taxon>
        <taxon>Actinomycetes</taxon>
        <taxon>Micrococcales</taxon>
        <taxon>Microbacteriaceae</taxon>
        <taxon>Aurantimicrobium</taxon>
    </lineage>
</organism>
<evidence type="ECO:0000256" key="4">
    <source>
        <dbReference type="ARBA" id="ARBA00022989"/>
    </source>
</evidence>
<dbReference type="Proteomes" id="UP000246894">
    <property type="component" value="Chromosome"/>
</dbReference>
<evidence type="ECO:0000313" key="8">
    <source>
        <dbReference type="EMBL" id="AWR20862.1"/>
    </source>
</evidence>
<dbReference type="AlphaFoldDB" id="A0A2Z3S325"/>
<dbReference type="PANTHER" id="PTHR40077:SF2">
    <property type="entry name" value="MEMBRANE PROTEIN"/>
    <property type="match status" value="1"/>
</dbReference>
<dbReference type="PANTHER" id="PTHR40077">
    <property type="entry name" value="MEMBRANE PROTEIN-RELATED"/>
    <property type="match status" value="1"/>
</dbReference>
<evidence type="ECO:0000259" key="7">
    <source>
        <dbReference type="Pfam" id="PF12823"/>
    </source>
</evidence>
<feature type="transmembrane region" description="Helical" evidence="6">
    <location>
        <begin position="93"/>
        <end position="114"/>
    </location>
</feature>
<keyword evidence="2" id="KW-1003">Cell membrane</keyword>
<comment type="subcellular location">
    <subcellularLocation>
        <location evidence="1">Cell membrane</location>
        <topology evidence="1">Multi-pass membrane protein</topology>
    </subcellularLocation>
</comment>
<keyword evidence="4 6" id="KW-1133">Transmembrane helix</keyword>
<evidence type="ECO:0000256" key="6">
    <source>
        <dbReference type="SAM" id="Phobius"/>
    </source>
</evidence>
<name>A0A2Z3S325_9MICO</name>
<feature type="transmembrane region" description="Helical" evidence="6">
    <location>
        <begin position="22"/>
        <end position="40"/>
    </location>
</feature>
<keyword evidence="9" id="KW-1185">Reference proteome</keyword>
<evidence type="ECO:0000256" key="1">
    <source>
        <dbReference type="ARBA" id="ARBA00004651"/>
    </source>
</evidence>
<evidence type="ECO:0000256" key="3">
    <source>
        <dbReference type="ARBA" id="ARBA00022692"/>
    </source>
</evidence>
<protein>
    <recommendedName>
        <fullName evidence="7">DUF3817 domain-containing protein</fullName>
    </recommendedName>
</protein>
<keyword evidence="3 6" id="KW-0812">Transmembrane</keyword>
<proteinExistence type="predicted"/>
<dbReference type="KEGG" id="aum:AURMO_00243"/>
<evidence type="ECO:0000256" key="5">
    <source>
        <dbReference type="ARBA" id="ARBA00023136"/>
    </source>
</evidence>
<feature type="domain" description="DUF3817" evidence="7">
    <location>
        <begin position="100"/>
        <end position="150"/>
    </location>
</feature>
<sequence>MPLAPRTVDIPRIPKALKFYKVMSYITGTFLLLLVAEMILKYCIDYRTNAFVAPNGMVDPATGDFIFLEPGYEIELFGPQGFLALVPNDTVEAINLSIGILVIHGWLYVVYLFAGFRIWSMMRWSFGKLLIIALGGIIPGLSFVVEHFYAKKVVAFLATQDPSVLQSPTPAKGEAA</sequence>
<gene>
    <name evidence="8" type="ORF">AURMO_00243</name>
</gene>
<dbReference type="EMBL" id="CP023994">
    <property type="protein sequence ID" value="AWR20862.1"/>
    <property type="molecule type" value="Genomic_DNA"/>
</dbReference>
<evidence type="ECO:0000256" key="2">
    <source>
        <dbReference type="ARBA" id="ARBA00022475"/>
    </source>
</evidence>
<feature type="transmembrane region" description="Helical" evidence="6">
    <location>
        <begin position="126"/>
        <end position="145"/>
    </location>
</feature>
<dbReference type="RefSeq" id="WP_110232768.1">
    <property type="nucleotide sequence ID" value="NZ_CP023994.1"/>
</dbReference>
<evidence type="ECO:0000313" key="9">
    <source>
        <dbReference type="Proteomes" id="UP000246894"/>
    </source>
</evidence>
<accession>A0A2Z3S325</accession>
<dbReference type="GO" id="GO:0005886">
    <property type="term" value="C:plasma membrane"/>
    <property type="evidence" value="ECO:0007669"/>
    <property type="project" value="UniProtKB-SubCell"/>
</dbReference>
<keyword evidence="5 6" id="KW-0472">Membrane</keyword>
<dbReference type="InterPro" id="IPR023845">
    <property type="entry name" value="DUF3817_TM"/>
</dbReference>